<dbReference type="OrthoDB" id="9797740at2"/>
<evidence type="ECO:0000256" key="3">
    <source>
        <dbReference type="ARBA" id="ARBA00022692"/>
    </source>
</evidence>
<feature type="transmembrane region" description="Helical" evidence="6">
    <location>
        <begin position="156"/>
        <end position="177"/>
    </location>
</feature>
<keyword evidence="4 6" id="KW-1133">Transmembrane helix</keyword>
<comment type="subcellular location">
    <subcellularLocation>
        <location evidence="1">Cell membrane</location>
        <topology evidence="1">Multi-pass membrane protein</topology>
    </subcellularLocation>
</comment>
<keyword evidence="5 6" id="KW-0472">Membrane</keyword>
<evidence type="ECO:0000256" key="2">
    <source>
        <dbReference type="ARBA" id="ARBA00022448"/>
    </source>
</evidence>
<dbReference type="PROSITE" id="PS51257">
    <property type="entry name" value="PROKAR_LIPOPROTEIN"/>
    <property type="match status" value="1"/>
</dbReference>
<dbReference type="PROSITE" id="PS50850">
    <property type="entry name" value="MFS"/>
    <property type="match status" value="1"/>
</dbReference>
<name>A0A0R1UW15_9LACO</name>
<dbReference type="GO" id="GO:0022857">
    <property type="term" value="F:transmembrane transporter activity"/>
    <property type="evidence" value="ECO:0007669"/>
    <property type="project" value="InterPro"/>
</dbReference>
<feature type="transmembrane region" description="Helical" evidence="6">
    <location>
        <begin position="293"/>
        <end position="318"/>
    </location>
</feature>
<dbReference type="SUPFAM" id="SSF103473">
    <property type="entry name" value="MFS general substrate transporter"/>
    <property type="match status" value="1"/>
</dbReference>
<dbReference type="AlphaFoldDB" id="A0A0R1UW15"/>
<keyword evidence="3 6" id="KW-0812">Transmembrane</keyword>
<dbReference type="STRING" id="417373.GCA_001570685_00122"/>
<accession>A0A0R1UW15</accession>
<feature type="transmembrane region" description="Helical" evidence="6">
    <location>
        <begin position="239"/>
        <end position="261"/>
    </location>
</feature>
<dbReference type="RefSeq" id="WP_056995542.1">
    <property type="nucleotide sequence ID" value="NZ_AZGC01000026.1"/>
</dbReference>
<protein>
    <submittedName>
        <fullName evidence="8">Major facilitator transporter</fullName>
    </submittedName>
</protein>
<dbReference type="InterPro" id="IPR011701">
    <property type="entry name" value="MFS"/>
</dbReference>
<sequence length="387" mass="41857">MKKSTSTWFIIGIFMLAACMRAPFTSLPSIITQLASAVHQPVASLGILTTIPLICFAILSTFIPTFSRKWGMELTLMGALILMAIGSAFRIINYPMLLMGTVLIGIAATVLNVLTPAIITERTPEKIGTLTGMYSFSLTFFSAVGAYVISPVTNAVNWQMGINVLTALVIITILIWVPNLRQRGREQQPTTVNPTGSLWTNARAWWLLIFFGFQSFLFYTLVAWLPAITMAGGLSNTEASLVASGFQLFSLPAAFIVPAITPKIQRRYWLVIGTGILYLIGFGMLLVPHASLAYYLLTSFILGTGCAAAFGLVITLFGLKTNSPTQTGQLSGMVQAGGYVIAAFGPVVIGNLQAATNWTTAIFFAIIIIGIMTFFGILSERHNNINN</sequence>
<evidence type="ECO:0000313" key="8">
    <source>
        <dbReference type="EMBL" id="KRL95077.1"/>
    </source>
</evidence>
<dbReference type="InterPro" id="IPR036259">
    <property type="entry name" value="MFS_trans_sf"/>
</dbReference>
<dbReference type="PANTHER" id="PTHR23523:SF2">
    <property type="entry name" value="2-NITROIMIDAZOLE TRANSPORTER"/>
    <property type="match status" value="1"/>
</dbReference>
<reference evidence="8 9" key="1">
    <citation type="journal article" date="2015" name="Genome Announc.">
        <title>Expanding the biotechnology potential of lactobacilli through comparative genomics of 213 strains and associated genera.</title>
        <authorList>
            <person name="Sun Z."/>
            <person name="Harris H.M."/>
            <person name="McCann A."/>
            <person name="Guo C."/>
            <person name="Argimon S."/>
            <person name="Zhang W."/>
            <person name="Yang X."/>
            <person name="Jeffery I.B."/>
            <person name="Cooney J.C."/>
            <person name="Kagawa T.F."/>
            <person name="Liu W."/>
            <person name="Song Y."/>
            <person name="Salvetti E."/>
            <person name="Wrobel A."/>
            <person name="Rasinkangas P."/>
            <person name="Parkhill J."/>
            <person name="Rea M.C."/>
            <person name="O'Sullivan O."/>
            <person name="Ritari J."/>
            <person name="Douillard F.P."/>
            <person name="Paul Ross R."/>
            <person name="Yang R."/>
            <person name="Briner A.E."/>
            <person name="Felis G.E."/>
            <person name="de Vos W.M."/>
            <person name="Barrangou R."/>
            <person name="Klaenhammer T.R."/>
            <person name="Caufield P.W."/>
            <person name="Cui Y."/>
            <person name="Zhang H."/>
            <person name="O'Toole P.W."/>
        </authorList>
    </citation>
    <scope>NUCLEOTIDE SEQUENCE [LARGE SCALE GENOMIC DNA]</scope>
    <source>
        <strain evidence="8 9">DSM 18793</strain>
    </source>
</reference>
<gene>
    <name evidence="8" type="ORF">FC21_GL001125</name>
</gene>
<dbReference type="CDD" id="cd17339">
    <property type="entry name" value="MFS_NIMT_CynX_like"/>
    <property type="match status" value="1"/>
</dbReference>
<dbReference type="InterPro" id="IPR052524">
    <property type="entry name" value="MFS_Cyanate_Porter"/>
</dbReference>
<organism evidence="8 9">
    <name type="scientific">Limosilactobacillus equigenerosi DSM 18793 = JCM 14505</name>
    <dbReference type="NCBI Taxonomy" id="1423742"/>
    <lineage>
        <taxon>Bacteria</taxon>
        <taxon>Bacillati</taxon>
        <taxon>Bacillota</taxon>
        <taxon>Bacilli</taxon>
        <taxon>Lactobacillales</taxon>
        <taxon>Lactobacillaceae</taxon>
        <taxon>Limosilactobacillus</taxon>
    </lineage>
</organism>
<keyword evidence="2" id="KW-0813">Transport</keyword>
<feature type="transmembrane region" description="Helical" evidence="6">
    <location>
        <begin position="98"/>
        <end position="119"/>
    </location>
</feature>
<dbReference type="GO" id="GO:0005886">
    <property type="term" value="C:plasma membrane"/>
    <property type="evidence" value="ECO:0007669"/>
    <property type="project" value="UniProtKB-SubCell"/>
</dbReference>
<evidence type="ECO:0000256" key="6">
    <source>
        <dbReference type="SAM" id="Phobius"/>
    </source>
</evidence>
<dbReference type="PATRIC" id="fig|1423742.4.peg.1168"/>
<feature type="transmembrane region" description="Helical" evidence="6">
    <location>
        <begin position="330"/>
        <end position="352"/>
    </location>
</feature>
<keyword evidence="9" id="KW-1185">Reference proteome</keyword>
<evidence type="ECO:0000256" key="1">
    <source>
        <dbReference type="ARBA" id="ARBA00004651"/>
    </source>
</evidence>
<dbReference type="InterPro" id="IPR020846">
    <property type="entry name" value="MFS_dom"/>
</dbReference>
<feature type="transmembrane region" description="Helical" evidence="6">
    <location>
        <begin position="358"/>
        <end position="378"/>
    </location>
</feature>
<feature type="transmembrane region" description="Helical" evidence="6">
    <location>
        <begin position="47"/>
        <end position="67"/>
    </location>
</feature>
<dbReference type="EMBL" id="AZGC01000026">
    <property type="protein sequence ID" value="KRL95077.1"/>
    <property type="molecule type" value="Genomic_DNA"/>
</dbReference>
<dbReference type="Gene3D" id="1.20.1250.20">
    <property type="entry name" value="MFS general substrate transporter like domains"/>
    <property type="match status" value="2"/>
</dbReference>
<feature type="transmembrane region" description="Helical" evidence="6">
    <location>
        <begin position="204"/>
        <end position="227"/>
    </location>
</feature>
<dbReference type="PANTHER" id="PTHR23523">
    <property type="match status" value="1"/>
</dbReference>
<comment type="caution">
    <text evidence="8">The sequence shown here is derived from an EMBL/GenBank/DDBJ whole genome shotgun (WGS) entry which is preliminary data.</text>
</comment>
<dbReference type="Proteomes" id="UP000051084">
    <property type="component" value="Unassembled WGS sequence"/>
</dbReference>
<feature type="transmembrane region" description="Helical" evidence="6">
    <location>
        <begin position="74"/>
        <end position="92"/>
    </location>
</feature>
<dbReference type="Pfam" id="PF07690">
    <property type="entry name" value="MFS_1"/>
    <property type="match status" value="1"/>
</dbReference>
<evidence type="ECO:0000256" key="5">
    <source>
        <dbReference type="ARBA" id="ARBA00023136"/>
    </source>
</evidence>
<feature type="transmembrane region" description="Helical" evidence="6">
    <location>
        <begin position="268"/>
        <end position="287"/>
    </location>
</feature>
<proteinExistence type="predicted"/>
<evidence type="ECO:0000313" key="9">
    <source>
        <dbReference type="Proteomes" id="UP000051084"/>
    </source>
</evidence>
<feature type="transmembrane region" description="Helical" evidence="6">
    <location>
        <begin position="131"/>
        <end position="150"/>
    </location>
</feature>
<evidence type="ECO:0000256" key="4">
    <source>
        <dbReference type="ARBA" id="ARBA00022989"/>
    </source>
</evidence>
<evidence type="ECO:0000259" key="7">
    <source>
        <dbReference type="PROSITE" id="PS50850"/>
    </source>
</evidence>
<feature type="domain" description="Major facilitator superfamily (MFS) profile" evidence="7">
    <location>
        <begin position="200"/>
        <end position="387"/>
    </location>
</feature>